<dbReference type="RefSeq" id="WP_126445260.1">
    <property type="nucleotide sequence ID" value="NZ_CP034549.1"/>
</dbReference>
<evidence type="ECO:0000313" key="5">
    <source>
        <dbReference type="Proteomes" id="UP000279600"/>
    </source>
</evidence>
<evidence type="ECO:0000313" key="4">
    <source>
        <dbReference type="EMBL" id="AZQ43141.1"/>
    </source>
</evidence>
<feature type="compositionally biased region" description="Low complexity" evidence="2">
    <location>
        <begin position="961"/>
        <end position="977"/>
    </location>
</feature>
<feature type="coiled-coil region" evidence="1">
    <location>
        <begin position="746"/>
        <end position="773"/>
    </location>
</feature>
<feature type="compositionally biased region" description="Basic and acidic residues" evidence="2">
    <location>
        <begin position="530"/>
        <end position="545"/>
    </location>
</feature>
<dbReference type="InterPro" id="IPR052258">
    <property type="entry name" value="Diverse_Func_Domain-Protein"/>
</dbReference>
<feature type="region of interest" description="Disordered" evidence="2">
    <location>
        <begin position="566"/>
        <end position="595"/>
    </location>
</feature>
<dbReference type="OrthoDB" id="9812498at2"/>
<dbReference type="EMBL" id="CP034549">
    <property type="protein sequence ID" value="AZQ43141.1"/>
    <property type="molecule type" value="Genomic_DNA"/>
</dbReference>
<protein>
    <recommendedName>
        <fullName evidence="6">DUF4175 family protein</fullName>
    </recommendedName>
</protein>
<keyword evidence="1" id="KW-0175">Coiled coil</keyword>
<evidence type="ECO:0000256" key="3">
    <source>
        <dbReference type="SAM" id="Phobius"/>
    </source>
</evidence>
<evidence type="ECO:0000256" key="1">
    <source>
        <dbReference type="SAM" id="Coils"/>
    </source>
</evidence>
<dbReference type="PANTHER" id="PTHR37612:SF20">
    <property type="entry name" value="PER-HEXAMER REPEAT PROTEIN 5-RELATED"/>
    <property type="match status" value="1"/>
</dbReference>
<name>A0A3S9MVC8_9FLAO</name>
<feature type="region of interest" description="Disordered" evidence="2">
    <location>
        <begin position="722"/>
        <end position="745"/>
    </location>
</feature>
<feature type="compositionally biased region" description="Basic and acidic residues" evidence="2">
    <location>
        <begin position="729"/>
        <end position="739"/>
    </location>
</feature>
<dbReference type="Proteomes" id="UP000279600">
    <property type="component" value="Chromosome"/>
</dbReference>
<feature type="compositionally biased region" description="Basic and acidic residues" evidence="2">
    <location>
        <begin position="921"/>
        <end position="950"/>
    </location>
</feature>
<feature type="transmembrane region" description="Helical" evidence="3">
    <location>
        <begin position="57"/>
        <end position="82"/>
    </location>
</feature>
<dbReference type="PANTHER" id="PTHR37612">
    <property type="entry name" value="FIBROIN HEAVY CHAIN FIB-H LIKE PROTEIN"/>
    <property type="match status" value="1"/>
</dbReference>
<feature type="compositionally biased region" description="Gly residues" evidence="2">
    <location>
        <begin position="1000"/>
        <end position="1014"/>
    </location>
</feature>
<feature type="region of interest" description="Disordered" evidence="2">
    <location>
        <begin position="921"/>
        <end position="1054"/>
    </location>
</feature>
<keyword evidence="3" id="KW-1133">Transmembrane helix</keyword>
<feature type="compositionally biased region" description="Basic and acidic residues" evidence="2">
    <location>
        <begin position="566"/>
        <end position="588"/>
    </location>
</feature>
<feature type="region of interest" description="Disordered" evidence="2">
    <location>
        <begin position="501"/>
        <end position="550"/>
    </location>
</feature>
<feature type="compositionally biased region" description="Gly residues" evidence="2">
    <location>
        <begin position="1024"/>
        <end position="1040"/>
    </location>
</feature>
<reference evidence="4 5" key="1">
    <citation type="submission" date="2018-12" db="EMBL/GenBank/DDBJ databases">
        <title>Complete genome of Nonlabens sp. MJ115.</title>
        <authorList>
            <person name="Choi H.S."/>
            <person name="Jung J."/>
        </authorList>
    </citation>
    <scope>NUCLEOTIDE SEQUENCE [LARGE SCALE GENOMIC DNA]</scope>
    <source>
        <strain evidence="4 5">MJ115</strain>
    </source>
</reference>
<feature type="compositionally biased region" description="Gly residues" evidence="2">
    <location>
        <begin position="978"/>
        <end position="988"/>
    </location>
</feature>
<accession>A0A3S9MVC8</accession>
<evidence type="ECO:0000256" key="2">
    <source>
        <dbReference type="SAM" id="MobiDB-lite"/>
    </source>
</evidence>
<dbReference type="KEGG" id="noj:EJ995_02410"/>
<keyword evidence="3" id="KW-0472">Membrane</keyword>
<keyword evidence="3" id="KW-0812">Transmembrane</keyword>
<dbReference type="AlphaFoldDB" id="A0A3S9MVC8"/>
<evidence type="ECO:0008006" key="6">
    <source>
        <dbReference type="Google" id="ProtNLM"/>
    </source>
</evidence>
<feature type="transmembrane region" description="Helical" evidence="3">
    <location>
        <begin position="27"/>
        <end position="51"/>
    </location>
</feature>
<proteinExistence type="predicted"/>
<organism evidence="4 5">
    <name type="scientific">Nonlabens ponticola</name>
    <dbReference type="NCBI Taxonomy" id="2496866"/>
    <lineage>
        <taxon>Bacteria</taxon>
        <taxon>Pseudomonadati</taxon>
        <taxon>Bacteroidota</taxon>
        <taxon>Flavobacteriia</taxon>
        <taxon>Flavobacteriales</taxon>
        <taxon>Flavobacteriaceae</taxon>
        <taxon>Nonlabens</taxon>
    </lineage>
</organism>
<sequence>MSNFEIIQVKLEKFIGKFYLNDLLRGALLFLAIGLLYFLTTALIEHFLWLSSLGRTILFWLFIIVELALLIKFVFIPLARLLRLARGIDFRDASNIIGNYFPEVSDKLVNVLQLHSSGGDDDLTWASINQKSEELKPIPFSLAIDLGSNKKYLKYLAIPLVIIAAIFFTNNDEMLTSSASRVVDYSNEYIPPAPFTFTVVNGDLSTLQGTNFQLQVNVTGDKLPENASILYDGQEYFMTQISPSSYTFDFERPEDDIDFYIAANDVRSMDYKLQVNSVPTISEFTMMLDYPNYTGKVDEKINGTGNAIIPQGTVVTWNIGALSTQLVQYKSGGDEAINFDKVGDDFAFAKAVLNDLPYTVSTSNENVSGYEQLDFNLEVITDEFPELKVEMKRDSIEERVMYFNGQAADDYGLRSIDLVYFKNDQPQELQLKKIAFSSGAAFHQFLTSFPGDVQLERGHEYSLYFEVVDNDAIHNYKSVKSQTFTFSQPTLPQEQEEQLKNQKQSLSSLEKALEEQKQEQKALENLSQEQIEKRSRSFSDRRKLEQALQKQQQQEKTIQQQLKQLDKQLDKTSEPDERKKQLQERMQESVKQSKKNEELLKQLEEYQDKISKEELQEELQKAQKNTKQQQRSLEQLLELTKRYYVAQKFEQLGKKLQEIAQRQQELSKKSDATNTKEAQEILNEEYKKWEQELRDLEKENEDLKQDMNLDFYPEDGDEIKDEQQQATDDLEKASPKDAQDNQSKAAQLMKKQAAKMQKDMQSMEAEAKEEDAESLRQVLDNLIVFSQEQEDLLDEVKSITANSLSYGKTLRLQKELETVFKHVDDSLFSLSTRNPEVGEKINKEVIDIYYNLEKSLERLGDLDIPAGQVSQQSSLKGANALAAMLSGVLDQLNSPAIPGKPQKGGQGAGFQLPDIIKKQKSLGEKKGEGEKEGDGDGEKPGDGKGDKPGEGKPGNSGAPGQQGESGTSGSGQSHGSQGTSGQGSGQSGENGQAGQSGNPGQAGQGQQGENGQGQGSESQNGTNGSTGQGNGDGNGSGEGLNGDKQSYQESEEESQRIYEIYKQQQELRNQLEDMIIDEGLQQKVDEIRDQMKGVERKLLDQGFNRDVQNEMSEILYDLLKLKDANLEQGKDEQRQSNANQRQYINTASQLDATIQRYFENKEILNRQVLPLQPQYKGKVKSYFKTND</sequence>
<feature type="compositionally biased region" description="Basic and acidic residues" evidence="2">
    <location>
        <begin position="511"/>
        <end position="522"/>
    </location>
</feature>
<feature type="compositionally biased region" description="Low complexity" evidence="2">
    <location>
        <begin position="989"/>
        <end position="999"/>
    </location>
</feature>
<keyword evidence="5" id="KW-1185">Reference proteome</keyword>
<gene>
    <name evidence="4" type="ORF">EJ995_02410</name>
</gene>